<dbReference type="PANTHER" id="PTHR30465:SF0">
    <property type="entry name" value="OLIGOPEPTIDE TRANSPORT SYSTEM PERMEASE PROTEIN APPB"/>
    <property type="match status" value="1"/>
</dbReference>
<keyword evidence="4 7" id="KW-0812">Transmembrane</keyword>
<evidence type="ECO:0000259" key="8">
    <source>
        <dbReference type="PROSITE" id="PS50928"/>
    </source>
</evidence>
<dbReference type="SUPFAM" id="SSF161098">
    <property type="entry name" value="MetI-like"/>
    <property type="match status" value="1"/>
</dbReference>
<dbReference type="InterPro" id="IPR035906">
    <property type="entry name" value="MetI-like_sf"/>
</dbReference>
<keyword evidence="2 7" id="KW-0813">Transport</keyword>
<evidence type="ECO:0000256" key="1">
    <source>
        <dbReference type="ARBA" id="ARBA00004651"/>
    </source>
</evidence>
<dbReference type="Gene3D" id="1.10.3720.10">
    <property type="entry name" value="MetI-like"/>
    <property type="match status" value="1"/>
</dbReference>
<dbReference type="AlphaFoldDB" id="A0A7G1G6E5"/>
<reference evidence="9 10" key="1">
    <citation type="submission" date="2018-06" db="EMBL/GenBank/DDBJ databases">
        <title>Genome sequencing of Oceanotoga sp. sy52.</title>
        <authorList>
            <person name="Mori K."/>
        </authorList>
    </citation>
    <scope>NUCLEOTIDE SEQUENCE [LARGE SCALE GENOMIC DNA]</scope>
    <source>
        <strain evidence="10">sy52</strain>
    </source>
</reference>
<dbReference type="GO" id="GO:0055085">
    <property type="term" value="P:transmembrane transport"/>
    <property type="evidence" value="ECO:0007669"/>
    <property type="project" value="InterPro"/>
</dbReference>
<evidence type="ECO:0000256" key="7">
    <source>
        <dbReference type="RuleBase" id="RU363032"/>
    </source>
</evidence>
<proteinExistence type="inferred from homology"/>
<sequence length="323" mass="36644">MLKYILRRLLFSIPVLIGASFIAFLIIALAPGDFLDQQRMNPTIKQEKIHQLEKEYGLDKNVFIRYGLWIKNVLKGNWGYSFSYKMPVWNILGGRLEATLLLSITTFIFSWGIGIPLGIYSALHQYTVSDQFLTVFGFIGISIPTFFFSLLWLFMSAKTHWFPVGGMISNSFDNLPWWKQIGDYFWHVIGPMVTLGYASLASTMRIMRGQLLDEMNKEYVQFVEAKGMPRKTKIYKHALRNAINPIVTALGYTLAGLLGGSLITENIFGWPGMGSLMLQALNMQDQFLVMANLMLSAFLLIIGNLVADILLAAVDPRVRFRLS</sequence>
<protein>
    <submittedName>
        <fullName evidence="9">Peptide ABC transporter permease</fullName>
    </submittedName>
</protein>
<feature type="transmembrane region" description="Helical" evidence="7">
    <location>
        <begin position="184"/>
        <end position="207"/>
    </location>
</feature>
<name>A0A7G1G6E5_9BACT</name>
<keyword evidence="5 7" id="KW-1133">Transmembrane helix</keyword>
<accession>A0A7G1G6E5</accession>
<feature type="transmembrane region" description="Helical" evidence="7">
    <location>
        <begin position="9"/>
        <end position="30"/>
    </location>
</feature>
<dbReference type="EMBL" id="AP018712">
    <property type="protein sequence ID" value="BBE32011.1"/>
    <property type="molecule type" value="Genomic_DNA"/>
</dbReference>
<feature type="transmembrane region" description="Helical" evidence="7">
    <location>
        <begin position="288"/>
        <end position="314"/>
    </location>
</feature>
<dbReference type="FunCoup" id="A0A7G1G6E5">
    <property type="interactions" value="127"/>
</dbReference>
<feature type="transmembrane region" description="Helical" evidence="7">
    <location>
        <begin position="98"/>
        <end position="120"/>
    </location>
</feature>
<dbReference type="PROSITE" id="PS50928">
    <property type="entry name" value="ABC_TM1"/>
    <property type="match status" value="1"/>
</dbReference>
<evidence type="ECO:0000313" key="9">
    <source>
        <dbReference type="EMBL" id="BBE32011.1"/>
    </source>
</evidence>
<dbReference type="RefSeq" id="WP_190614870.1">
    <property type="nucleotide sequence ID" value="NZ_AP018712.1"/>
</dbReference>
<dbReference type="PANTHER" id="PTHR30465">
    <property type="entry name" value="INNER MEMBRANE ABC TRANSPORTER"/>
    <property type="match status" value="1"/>
</dbReference>
<dbReference type="Pfam" id="PF19300">
    <property type="entry name" value="BPD_transp_1_N"/>
    <property type="match status" value="1"/>
</dbReference>
<dbReference type="GO" id="GO:0005886">
    <property type="term" value="C:plasma membrane"/>
    <property type="evidence" value="ECO:0007669"/>
    <property type="project" value="UniProtKB-SubCell"/>
</dbReference>
<dbReference type="Pfam" id="PF00528">
    <property type="entry name" value="BPD_transp_1"/>
    <property type="match status" value="1"/>
</dbReference>
<evidence type="ECO:0000256" key="5">
    <source>
        <dbReference type="ARBA" id="ARBA00022989"/>
    </source>
</evidence>
<evidence type="ECO:0000256" key="4">
    <source>
        <dbReference type="ARBA" id="ARBA00022692"/>
    </source>
</evidence>
<evidence type="ECO:0000256" key="6">
    <source>
        <dbReference type="ARBA" id="ARBA00023136"/>
    </source>
</evidence>
<dbReference type="Proteomes" id="UP000516361">
    <property type="component" value="Chromosome"/>
</dbReference>
<organism evidence="9 10">
    <name type="scientific">Tepiditoga spiralis</name>
    <dbReference type="NCBI Taxonomy" id="2108365"/>
    <lineage>
        <taxon>Bacteria</taxon>
        <taxon>Thermotogati</taxon>
        <taxon>Thermotogota</taxon>
        <taxon>Thermotogae</taxon>
        <taxon>Petrotogales</taxon>
        <taxon>Petrotogaceae</taxon>
        <taxon>Tepiditoga</taxon>
    </lineage>
</organism>
<feature type="domain" description="ABC transmembrane type-1" evidence="8">
    <location>
        <begin position="96"/>
        <end position="311"/>
    </location>
</feature>
<dbReference type="InParanoid" id="A0A7G1G6E5"/>
<gene>
    <name evidence="9" type="ORF">OSSY52_21520</name>
</gene>
<dbReference type="InterPro" id="IPR000515">
    <property type="entry name" value="MetI-like"/>
</dbReference>
<keyword evidence="10" id="KW-1185">Reference proteome</keyword>
<evidence type="ECO:0000256" key="3">
    <source>
        <dbReference type="ARBA" id="ARBA00022475"/>
    </source>
</evidence>
<evidence type="ECO:0000256" key="2">
    <source>
        <dbReference type="ARBA" id="ARBA00022448"/>
    </source>
</evidence>
<dbReference type="CDD" id="cd06261">
    <property type="entry name" value="TM_PBP2"/>
    <property type="match status" value="1"/>
</dbReference>
<keyword evidence="6 7" id="KW-0472">Membrane</keyword>
<evidence type="ECO:0000313" key="10">
    <source>
        <dbReference type="Proteomes" id="UP000516361"/>
    </source>
</evidence>
<dbReference type="InterPro" id="IPR045621">
    <property type="entry name" value="BPD_transp_1_N"/>
</dbReference>
<comment type="similarity">
    <text evidence="7">Belongs to the binding-protein-dependent transport system permease family.</text>
</comment>
<comment type="subcellular location">
    <subcellularLocation>
        <location evidence="1 7">Cell membrane</location>
        <topology evidence="1 7">Multi-pass membrane protein</topology>
    </subcellularLocation>
</comment>
<feature type="transmembrane region" description="Helical" evidence="7">
    <location>
        <begin position="132"/>
        <end position="155"/>
    </location>
</feature>
<keyword evidence="3" id="KW-1003">Cell membrane</keyword>
<feature type="transmembrane region" description="Helical" evidence="7">
    <location>
        <begin position="246"/>
        <end position="268"/>
    </location>
</feature>
<dbReference type="KEGG" id="ocy:OSSY52_21520"/>